<evidence type="ECO:0000256" key="2">
    <source>
        <dbReference type="ARBA" id="ARBA00009272"/>
    </source>
</evidence>
<dbReference type="EMBL" id="VCQT01000046">
    <property type="protein sequence ID" value="TMW10441.1"/>
    <property type="molecule type" value="Genomic_DNA"/>
</dbReference>
<keyword evidence="7" id="KW-0969">Cilium</keyword>
<dbReference type="RefSeq" id="WP_138774049.1">
    <property type="nucleotide sequence ID" value="NZ_JBHSSX010000156.1"/>
</dbReference>
<evidence type="ECO:0000256" key="6">
    <source>
        <dbReference type="SAM" id="MobiDB-lite"/>
    </source>
</evidence>
<dbReference type="Proteomes" id="UP000739180">
    <property type="component" value="Unassembled WGS sequence"/>
</dbReference>
<evidence type="ECO:0000256" key="3">
    <source>
        <dbReference type="ARBA" id="ARBA00018024"/>
    </source>
</evidence>
<name>A0ABY2XFR1_9GAMM</name>
<sequence length="113" mass="12014">MSTSVSPALQAALTQMRELAAQAGPADAPRGERFNATVGSGGFSDALQSSLERINQLQQDSAASARAFQAGEPGVELHDVMITGQKASIAFEMGVQMRNRLVNAYKDIMNMQV</sequence>
<proteinExistence type="inferred from homology"/>
<protein>
    <recommendedName>
        <fullName evidence="3 5">Flagellar hook-basal body complex protein FliE</fullName>
    </recommendedName>
</protein>
<gene>
    <name evidence="5 7" type="primary">fliE</name>
    <name evidence="7" type="ORF">FGS76_18045</name>
</gene>
<reference evidence="7 8" key="1">
    <citation type="submission" date="2019-05" db="EMBL/GenBank/DDBJ databases">
        <title>Genome of Alcanivorax gelatiniphagus, an oil degrading marine bacteria.</title>
        <authorList>
            <person name="Kwon K.K."/>
        </authorList>
    </citation>
    <scope>NUCLEOTIDE SEQUENCE [LARGE SCALE GENOMIC DNA]</scope>
    <source>
        <strain evidence="7 8">MEBiC 08158</strain>
    </source>
</reference>
<dbReference type="PRINTS" id="PR01006">
    <property type="entry name" value="FLGHOOKFLIE"/>
</dbReference>
<organism evidence="7 8">
    <name type="scientific">Alloalcanivorax gelatiniphagus</name>
    <dbReference type="NCBI Taxonomy" id="1194167"/>
    <lineage>
        <taxon>Bacteria</taxon>
        <taxon>Pseudomonadati</taxon>
        <taxon>Pseudomonadota</taxon>
        <taxon>Gammaproteobacteria</taxon>
        <taxon>Oceanospirillales</taxon>
        <taxon>Alcanivoracaceae</taxon>
        <taxon>Alloalcanivorax</taxon>
    </lineage>
</organism>
<keyword evidence="7" id="KW-0282">Flagellum</keyword>
<comment type="caution">
    <text evidence="7">The sequence shown here is derived from an EMBL/GenBank/DDBJ whole genome shotgun (WGS) entry which is preliminary data.</text>
</comment>
<comment type="subcellular location">
    <subcellularLocation>
        <location evidence="1 5">Bacterial flagellum basal body</location>
    </subcellularLocation>
</comment>
<keyword evidence="8" id="KW-1185">Reference proteome</keyword>
<evidence type="ECO:0000256" key="5">
    <source>
        <dbReference type="HAMAP-Rule" id="MF_00724"/>
    </source>
</evidence>
<keyword evidence="4 5" id="KW-0975">Bacterial flagellum</keyword>
<dbReference type="Pfam" id="PF02049">
    <property type="entry name" value="FliE"/>
    <property type="match status" value="1"/>
</dbReference>
<accession>A0ABY2XFR1</accession>
<dbReference type="PANTHER" id="PTHR34653:SF1">
    <property type="entry name" value="FLAGELLAR HOOK-BASAL BODY COMPLEX PROTEIN FLIE"/>
    <property type="match status" value="1"/>
</dbReference>
<dbReference type="NCBIfam" id="TIGR00205">
    <property type="entry name" value="fliE"/>
    <property type="match status" value="1"/>
</dbReference>
<dbReference type="PANTHER" id="PTHR34653">
    <property type="match status" value="1"/>
</dbReference>
<feature type="region of interest" description="Disordered" evidence="6">
    <location>
        <begin position="20"/>
        <end position="39"/>
    </location>
</feature>
<evidence type="ECO:0000313" key="7">
    <source>
        <dbReference type="EMBL" id="TMW10441.1"/>
    </source>
</evidence>
<evidence type="ECO:0000256" key="4">
    <source>
        <dbReference type="ARBA" id="ARBA00023143"/>
    </source>
</evidence>
<dbReference type="InterPro" id="IPR001624">
    <property type="entry name" value="FliE"/>
</dbReference>
<keyword evidence="7" id="KW-0966">Cell projection</keyword>
<evidence type="ECO:0000256" key="1">
    <source>
        <dbReference type="ARBA" id="ARBA00004117"/>
    </source>
</evidence>
<comment type="similarity">
    <text evidence="2 5">Belongs to the FliE family.</text>
</comment>
<dbReference type="HAMAP" id="MF_00724">
    <property type="entry name" value="FliE"/>
    <property type="match status" value="1"/>
</dbReference>
<evidence type="ECO:0000313" key="8">
    <source>
        <dbReference type="Proteomes" id="UP000739180"/>
    </source>
</evidence>